<organism evidence="1 2">
    <name type="scientific">Cichorium intybus</name>
    <name type="common">Chicory</name>
    <dbReference type="NCBI Taxonomy" id="13427"/>
    <lineage>
        <taxon>Eukaryota</taxon>
        <taxon>Viridiplantae</taxon>
        <taxon>Streptophyta</taxon>
        <taxon>Embryophyta</taxon>
        <taxon>Tracheophyta</taxon>
        <taxon>Spermatophyta</taxon>
        <taxon>Magnoliopsida</taxon>
        <taxon>eudicotyledons</taxon>
        <taxon>Gunneridae</taxon>
        <taxon>Pentapetalae</taxon>
        <taxon>asterids</taxon>
        <taxon>campanulids</taxon>
        <taxon>Asterales</taxon>
        <taxon>Asteraceae</taxon>
        <taxon>Cichorioideae</taxon>
        <taxon>Cichorieae</taxon>
        <taxon>Cichoriinae</taxon>
        <taxon>Cichorium</taxon>
    </lineage>
</organism>
<keyword evidence="2" id="KW-1185">Reference proteome</keyword>
<accession>A0ACB9H620</accession>
<reference evidence="2" key="1">
    <citation type="journal article" date="2022" name="Mol. Ecol. Resour.">
        <title>The genomes of chicory, endive, great burdock and yacon provide insights into Asteraceae palaeo-polyploidization history and plant inulin production.</title>
        <authorList>
            <person name="Fan W."/>
            <person name="Wang S."/>
            <person name="Wang H."/>
            <person name="Wang A."/>
            <person name="Jiang F."/>
            <person name="Liu H."/>
            <person name="Zhao H."/>
            <person name="Xu D."/>
            <person name="Zhang Y."/>
        </authorList>
    </citation>
    <scope>NUCLEOTIDE SEQUENCE [LARGE SCALE GENOMIC DNA]</scope>
    <source>
        <strain evidence="2">cv. Punajuju</strain>
    </source>
</reference>
<proteinExistence type="predicted"/>
<gene>
    <name evidence="1" type="ORF">L2E82_05068</name>
</gene>
<protein>
    <submittedName>
        <fullName evidence="1">Uncharacterized protein</fullName>
    </submittedName>
</protein>
<dbReference type="EMBL" id="CM042009">
    <property type="protein sequence ID" value="KAI3791319.1"/>
    <property type="molecule type" value="Genomic_DNA"/>
</dbReference>
<comment type="caution">
    <text evidence="1">The sequence shown here is derived from an EMBL/GenBank/DDBJ whole genome shotgun (WGS) entry which is preliminary data.</text>
</comment>
<name>A0ACB9H620_CICIN</name>
<reference evidence="1 2" key="2">
    <citation type="journal article" date="2022" name="Mol. Ecol. Resour.">
        <title>The genomes of chicory, endive, great burdock and yacon provide insights into Asteraceae paleo-polyploidization history and plant inulin production.</title>
        <authorList>
            <person name="Fan W."/>
            <person name="Wang S."/>
            <person name="Wang H."/>
            <person name="Wang A."/>
            <person name="Jiang F."/>
            <person name="Liu H."/>
            <person name="Zhao H."/>
            <person name="Xu D."/>
            <person name="Zhang Y."/>
        </authorList>
    </citation>
    <scope>NUCLEOTIDE SEQUENCE [LARGE SCALE GENOMIC DNA]</scope>
    <source>
        <strain evidence="2">cv. Punajuju</strain>
        <tissue evidence="1">Leaves</tissue>
    </source>
</reference>
<dbReference type="Proteomes" id="UP001055811">
    <property type="component" value="Linkage Group LG01"/>
</dbReference>
<evidence type="ECO:0000313" key="2">
    <source>
        <dbReference type="Proteomes" id="UP001055811"/>
    </source>
</evidence>
<evidence type="ECO:0000313" key="1">
    <source>
        <dbReference type="EMBL" id="KAI3791319.1"/>
    </source>
</evidence>
<sequence length="163" mass="18567">MVSLLQQIDRFAFCHHRLPPPIGVVDRPIPAAGSGCAPPPSPFPQEVSTFFHFHPFSQKKGVRQVDKLKKKLRQEPCLLQDDIHKSPVLIFHTLLHCLMYRSRTVGVGQLAANDGFGPSSYTLRLSEEEKYIVGQEQFVPTESLLLHYTFRLLEYLLSLFCSF</sequence>